<name>A0A420WGH8_9PROT</name>
<dbReference type="EMBL" id="RBIG01000002">
    <property type="protein sequence ID" value="RKQ70087.1"/>
    <property type="molecule type" value="Genomic_DNA"/>
</dbReference>
<evidence type="ECO:0000313" key="2">
    <source>
        <dbReference type="Proteomes" id="UP000277424"/>
    </source>
</evidence>
<dbReference type="OrthoDB" id="7593450at2"/>
<dbReference type="AlphaFoldDB" id="A0A420WGH8"/>
<dbReference type="Pfam" id="PF06041">
    <property type="entry name" value="DUF924"/>
    <property type="match status" value="1"/>
</dbReference>
<proteinExistence type="predicted"/>
<dbReference type="Proteomes" id="UP000277424">
    <property type="component" value="Unassembled WGS sequence"/>
</dbReference>
<organism evidence="1 2">
    <name type="scientific">Oceanibaculum indicum</name>
    <dbReference type="NCBI Taxonomy" id="526216"/>
    <lineage>
        <taxon>Bacteria</taxon>
        <taxon>Pseudomonadati</taxon>
        <taxon>Pseudomonadota</taxon>
        <taxon>Alphaproteobacteria</taxon>
        <taxon>Rhodospirillales</taxon>
        <taxon>Oceanibaculaceae</taxon>
        <taxon>Oceanibaculum</taxon>
    </lineage>
</organism>
<evidence type="ECO:0000313" key="1">
    <source>
        <dbReference type="EMBL" id="RKQ70087.1"/>
    </source>
</evidence>
<dbReference type="Gene3D" id="1.25.40.10">
    <property type="entry name" value="Tetratricopeptide repeat domain"/>
    <property type="match status" value="1"/>
</dbReference>
<dbReference type="PANTHER" id="PTHR23004:SF7">
    <property type="entry name" value="DUF924-DOMAIN-CONTAINING PROTEIN"/>
    <property type="match status" value="1"/>
</dbReference>
<dbReference type="RefSeq" id="WP_121219650.1">
    <property type="nucleotide sequence ID" value="NZ_RBIG01000002.1"/>
</dbReference>
<gene>
    <name evidence="1" type="ORF">BCL74_2025</name>
</gene>
<dbReference type="Gene3D" id="1.20.58.320">
    <property type="entry name" value="TPR-like"/>
    <property type="match status" value="1"/>
</dbReference>
<reference evidence="1 2" key="1">
    <citation type="submission" date="2018-10" db="EMBL/GenBank/DDBJ databases">
        <title>Comparative analysis of microorganisms from saline springs in Andes Mountain Range, Colombia.</title>
        <authorList>
            <person name="Rubin E."/>
        </authorList>
    </citation>
    <scope>NUCLEOTIDE SEQUENCE [LARGE SCALE GENOMIC DNA]</scope>
    <source>
        <strain evidence="1 2">USBA 36</strain>
    </source>
</reference>
<accession>A0A420WGH8</accession>
<dbReference type="PANTHER" id="PTHR23004">
    <property type="entry name" value="DOUBLECORTIN DOMAIN CONTAINING 2"/>
    <property type="match status" value="1"/>
</dbReference>
<dbReference type="InterPro" id="IPR011990">
    <property type="entry name" value="TPR-like_helical_dom_sf"/>
</dbReference>
<comment type="caution">
    <text evidence="1">The sequence shown here is derived from an EMBL/GenBank/DDBJ whole genome shotgun (WGS) entry which is preliminary data.</text>
</comment>
<dbReference type="SUPFAM" id="SSF48452">
    <property type="entry name" value="TPR-like"/>
    <property type="match status" value="1"/>
</dbReference>
<dbReference type="InterPro" id="IPR010323">
    <property type="entry name" value="DUF924"/>
</dbReference>
<sequence length="190" mass="22032">MTPRDVLDFWFGKQASPGYGEKRAVWFEKNENFDEEIRERFLPLVEDAQAGGLSTWESDPESCLALIILLDQFPRNLFRGTARAFDGDMRALELSKKALAEGYDRKLLPLQRLFVYLPFEHSEDLADQDRSVALFEKLSQETDDPGWHHYAVLHRDIIACFGRFPHRNTALGREMTEEEKTFLTQPNSSF</sequence>
<protein>
    <submittedName>
        <fullName evidence="1">Uncharacterized protein (DUF924 family)</fullName>
    </submittedName>
</protein>